<evidence type="ECO:0000313" key="3">
    <source>
        <dbReference type="EMBL" id="NFR60212.1"/>
    </source>
</evidence>
<dbReference type="InterPro" id="IPR006015">
    <property type="entry name" value="Universal_stress_UspA"/>
</dbReference>
<dbReference type="Proteomes" id="UP000223854">
    <property type="component" value="Unassembled WGS sequence"/>
</dbReference>
<dbReference type="Pfam" id="PF00582">
    <property type="entry name" value="Usp"/>
    <property type="match status" value="1"/>
</dbReference>
<name>A0A7X5P6N0_CLOSG</name>
<evidence type="ECO:0000256" key="1">
    <source>
        <dbReference type="ARBA" id="ARBA00008791"/>
    </source>
</evidence>
<dbReference type="InterPro" id="IPR051688">
    <property type="entry name" value="USP_A"/>
</dbReference>
<evidence type="ECO:0000259" key="2">
    <source>
        <dbReference type="Pfam" id="PF00582"/>
    </source>
</evidence>
<evidence type="ECO:0000313" key="4">
    <source>
        <dbReference type="EMBL" id="PHG99364.1"/>
    </source>
</evidence>
<proteinExistence type="inferred from homology"/>
<evidence type="ECO:0000313" key="5">
    <source>
        <dbReference type="Proteomes" id="UP000223854"/>
    </source>
</evidence>
<dbReference type="EMBL" id="PDLH01000007">
    <property type="protein sequence ID" value="PHG99364.1"/>
    <property type="molecule type" value="Genomic_DNA"/>
</dbReference>
<comment type="similarity">
    <text evidence="1">Belongs to the universal stress protein A family.</text>
</comment>
<dbReference type="PANTHER" id="PTHR43010:SF1">
    <property type="entry name" value="USPA DOMAIN-CONTAINING PROTEIN"/>
    <property type="match status" value="1"/>
</dbReference>
<gene>
    <name evidence="4" type="ORF">CRX47_05685</name>
    <name evidence="3" type="ORF">FDF70_01545</name>
</gene>
<dbReference type="PRINTS" id="PR01438">
    <property type="entry name" value="UNVRSLSTRESS"/>
</dbReference>
<evidence type="ECO:0000313" key="6">
    <source>
        <dbReference type="Proteomes" id="UP000486601"/>
    </source>
</evidence>
<keyword evidence="5" id="KW-1185">Reference proteome</keyword>
<accession>A0A7X5P6N0</accession>
<sequence>MEKLKVLVPVDSSERSNYSLNLLKNMFDKKQVEVTLINVKEVQVNNIFLIQQQIKKLKSKSEKVMEEAKKKIKNLGYEYEYEMYSCFGIPADKIVEKAEKDNFDMIVMAKSNRKGLEKMKGSVTTKVVKTSEVPVIVV</sequence>
<dbReference type="EMBL" id="SXCS01000001">
    <property type="protein sequence ID" value="NFR60212.1"/>
    <property type="molecule type" value="Genomic_DNA"/>
</dbReference>
<dbReference type="SUPFAM" id="SSF52402">
    <property type="entry name" value="Adenine nucleotide alpha hydrolases-like"/>
    <property type="match status" value="1"/>
</dbReference>
<organism evidence="3 6">
    <name type="scientific">Clostridium sporogenes</name>
    <dbReference type="NCBI Taxonomy" id="1509"/>
    <lineage>
        <taxon>Bacteria</taxon>
        <taxon>Bacillati</taxon>
        <taxon>Bacillota</taxon>
        <taxon>Clostridia</taxon>
        <taxon>Eubacteriales</taxon>
        <taxon>Clostridiaceae</taxon>
        <taxon>Clostridium</taxon>
    </lineage>
</organism>
<comment type="caution">
    <text evidence="3">The sequence shown here is derived from an EMBL/GenBank/DDBJ whole genome shotgun (WGS) entry which is preliminary data.</text>
</comment>
<dbReference type="InterPro" id="IPR006016">
    <property type="entry name" value="UspA"/>
</dbReference>
<dbReference type="InterPro" id="IPR014729">
    <property type="entry name" value="Rossmann-like_a/b/a_fold"/>
</dbReference>
<dbReference type="AlphaFoldDB" id="A0A7X5P6N0"/>
<reference evidence="3 6" key="2">
    <citation type="submission" date="2019-04" db="EMBL/GenBank/DDBJ databases">
        <title>Genome sequencing of Clostridium botulinum Groups I-IV and Clostridium butyricum.</title>
        <authorList>
            <person name="Brunt J."/>
            <person name="Van Vliet A.H.M."/>
            <person name="Stringer S.C."/>
            <person name="Carter A.T."/>
            <person name="Peck M.W."/>
        </authorList>
    </citation>
    <scope>NUCLEOTIDE SEQUENCE [LARGE SCALE GENOMIC DNA]</scope>
    <source>
        <strain evidence="3 6">IFR 18/108</strain>
    </source>
</reference>
<protein>
    <submittedName>
        <fullName evidence="3">Universal stress protein</fullName>
    </submittedName>
</protein>
<reference evidence="4 5" key="1">
    <citation type="submission" date="2017-09" db="EMBL/GenBank/DDBJ databases">
        <title>FDA dAtabase for Regulatory Grade micrObial Sequences (FDA-ARGOS): Supporting development and validation of Infectious Disease Dx tests.</title>
        <authorList>
            <person name="Kerrigan L."/>
            <person name="Long C."/>
            <person name="Tallon L.J."/>
            <person name="Sadzewicz L."/>
            <person name="Ott S."/>
            <person name="Zhao X."/>
            <person name="Nagaraj S."/>
            <person name="Vavikolanu K."/>
            <person name="Aluvathingal J."/>
            <person name="Nadendla S."/>
            <person name="Sichtig H."/>
        </authorList>
    </citation>
    <scope>NUCLEOTIDE SEQUENCE [LARGE SCALE GENOMIC DNA]</scope>
    <source>
        <strain evidence="4 5">FDAARGOS_423</strain>
    </source>
</reference>
<dbReference type="PANTHER" id="PTHR43010">
    <property type="entry name" value="UNIVERSAL STRESS PROTEIN SLR1230"/>
    <property type="match status" value="1"/>
</dbReference>
<dbReference type="Gene3D" id="3.40.50.620">
    <property type="entry name" value="HUPs"/>
    <property type="match status" value="1"/>
</dbReference>
<feature type="domain" description="UspA" evidence="2">
    <location>
        <begin position="5"/>
        <end position="138"/>
    </location>
</feature>
<dbReference type="CDD" id="cd00293">
    <property type="entry name" value="USP-like"/>
    <property type="match status" value="1"/>
</dbReference>
<dbReference type="Proteomes" id="UP000486601">
    <property type="component" value="Unassembled WGS sequence"/>
</dbReference>
<dbReference type="RefSeq" id="WP_040108607.1">
    <property type="nucleotide sequence ID" value="NZ_CBCRVC010000014.1"/>
</dbReference>